<organism evidence="1 2">
    <name type="scientific">Chitinophaga ginsengisoli</name>
    <dbReference type="NCBI Taxonomy" id="363837"/>
    <lineage>
        <taxon>Bacteria</taxon>
        <taxon>Pseudomonadati</taxon>
        <taxon>Bacteroidota</taxon>
        <taxon>Chitinophagia</taxon>
        <taxon>Chitinophagales</taxon>
        <taxon>Chitinophagaceae</taxon>
        <taxon>Chitinophaga</taxon>
    </lineage>
</organism>
<proteinExistence type="predicted"/>
<accession>A0A2P8GNM3</accession>
<comment type="caution">
    <text evidence="1">The sequence shown here is derived from an EMBL/GenBank/DDBJ whole genome shotgun (WGS) entry which is preliminary data.</text>
</comment>
<gene>
    <name evidence="1" type="ORF">CLV42_101331</name>
</gene>
<evidence type="ECO:0000313" key="2">
    <source>
        <dbReference type="Proteomes" id="UP000240978"/>
    </source>
</evidence>
<dbReference type="Proteomes" id="UP000240978">
    <property type="component" value="Unassembled WGS sequence"/>
</dbReference>
<evidence type="ECO:0000313" key="1">
    <source>
        <dbReference type="EMBL" id="PSL35570.1"/>
    </source>
</evidence>
<dbReference type="AlphaFoldDB" id="A0A2P8GNM3"/>
<name>A0A2P8GNM3_9BACT</name>
<dbReference type="EMBL" id="PYGK01000001">
    <property type="protein sequence ID" value="PSL35570.1"/>
    <property type="molecule type" value="Genomic_DNA"/>
</dbReference>
<reference evidence="1 2" key="1">
    <citation type="submission" date="2018-03" db="EMBL/GenBank/DDBJ databases">
        <title>Genomic Encyclopedia of Archaeal and Bacterial Type Strains, Phase II (KMG-II): from individual species to whole genera.</title>
        <authorList>
            <person name="Goeker M."/>
        </authorList>
    </citation>
    <scope>NUCLEOTIDE SEQUENCE [LARGE SCALE GENOMIC DNA]</scope>
    <source>
        <strain evidence="1 2">DSM 18107</strain>
    </source>
</reference>
<protein>
    <submittedName>
        <fullName evidence="1">Uncharacterized protein</fullName>
    </submittedName>
</protein>
<sequence length="51" mass="6088">MVVFDDYSVKIGTLYYYAIHNTIENKIIGFRYYRSKPPLTAMVLHYRLILS</sequence>
<keyword evidence="2" id="KW-1185">Reference proteome</keyword>